<protein>
    <recommendedName>
        <fullName evidence="5">Zinc-binding dehydrogenase</fullName>
    </recommendedName>
</protein>
<evidence type="ECO:0000313" key="4">
    <source>
        <dbReference type="Proteomes" id="UP001157161"/>
    </source>
</evidence>
<reference evidence="3" key="1">
    <citation type="journal article" date="2014" name="Int. J. Syst. Evol. Microbiol.">
        <title>Complete genome sequence of Corynebacterium casei LMG S-19264T (=DSM 44701T), isolated from a smear-ripened cheese.</title>
        <authorList>
            <consortium name="US DOE Joint Genome Institute (JGI-PGF)"/>
            <person name="Walter F."/>
            <person name="Albersmeier A."/>
            <person name="Kalinowski J."/>
            <person name="Ruckert C."/>
        </authorList>
    </citation>
    <scope>NUCLEOTIDE SEQUENCE</scope>
    <source>
        <strain evidence="3">NBRC 112290</strain>
    </source>
</reference>
<name>A0AA38CV07_9MICO</name>
<evidence type="ECO:0008006" key="5">
    <source>
        <dbReference type="Google" id="ProtNLM"/>
    </source>
</evidence>
<dbReference type="AlphaFoldDB" id="A0AA38CV07"/>
<gene>
    <name evidence="1" type="ORF">GCM10025875_36790</name>
    <name evidence="2" type="ORF">GCM10025875_36900</name>
    <name evidence="3" type="ORF">GCM10025875_37530</name>
</gene>
<reference evidence="3" key="2">
    <citation type="submission" date="2023-02" db="EMBL/GenBank/DDBJ databases">
        <authorList>
            <person name="Sun Q."/>
            <person name="Mori K."/>
        </authorList>
    </citation>
    <scope>NUCLEOTIDE SEQUENCE</scope>
    <source>
        <strain evidence="3">NBRC 112290</strain>
    </source>
</reference>
<dbReference type="EMBL" id="BSUM01000005">
    <property type="protein sequence ID" value="GMA33761.1"/>
    <property type="molecule type" value="Genomic_DNA"/>
</dbReference>
<dbReference type="EMBL" id="BSUM01000003">
    <property type="protein sequence ID" value="GMA33687.1"/>
    <property type="molecule type" value="Genomic_DNA"/>
</dbReference>
<dbReference type="Gene3D" id="3.90.180.10">
    <property type="entry name" value="Medium-chain alcohol dehydrogenases, catalytic domain"/>
    <property type="match status" value="1"/>
</dbReference>
<accession>A0AA38CV07</accession>
<dbReference type="RefSeq" id="WP_348525661.1">
    <property type="nucleotide sequence ID" value="NZ_BSUM01000004.1"/>
</dbReference>
<dbReference type="EMBL" id="BSUM01000004">
    <property type="protein sequence ID" value="GMA33698.1"/>
    <property type="molecule type" value="Genomic_DNA"/>
</dbReference>
<comment type="caution">
    <text evidence="3">The sequence shown here is derived from an EMBL/GenBank/DDBJ whole genome shotgun (WGS) entry which is preliminary data.</text>
</comment>
<sequence length="111" mass="12112">MTEPVDLLLNLAPITAEDFAALMGRVRDGGVVVSTTPMVPTPNDQERDVRGETIFVQPNRTALSDLVKLVDRGELRIDIARHVTLIDLPELHSQAEAGRVHGKVIVLPPTD</sequence>
<evidence type="ECO:0000313" key="1">
    <source>
        <dbReference type="EMBL" id="GMA33687.1"/>
    </source>
</evidence>
<dbReference type="Pfam" id="PF13602">
    <property type="entry name" value="ADH_zinc_N_2"/>
    <property type="match status" value="1"/>
</dbReference>
<dbReference type="Gene3D" id="3.40.50.720">
    <property type="entry name" value="NAD(P)-binding Rossmann-like Domain"/>
    <property type="match status" value="1"/>
</dbReference>
<evidence type="ECO:0000313" key="3">
    <source>
        <dbReference type="EMBL" id="GMA33761.1"/>
    </source>
</evidence>
<organism evidence="3 4">
    <name type="scientific">Litorihabitans aurantiacus</name>
    <dbReference type="NCBI Taxonomy" id="1930061"/>
    <lineage>
        <taxon>Bacteria</taxon>
        <taxon>Bacillati</taxon>
        <taxon>Actinomycetota</taxon>
        <taxon>Actinomycetes</taxon>
        <taxon>Micrococcales</taxon>
        <taxon>Beutenbergiaceae</taxon>
        <taxon>Litorihabitans</taxon>
    </lineage>
</organism>
<proteinExistence type="predicted"/>
<evidence type="ECO:0000313" key="2">
    <source>
        <dbReference type="EMBL" id="GMA33698.1"/>
    </source>
</evidence>
<keyword evidence="4" id="KW-1185">Reference proteome</keyword>
<dbReference type="Proteomes" id="UP001157161">
    <property type="component" value="Unassembled WGS sequence"/>
</dbReference>